<accession>B9FNI3</accession>
<reference evidence="2" key="1">
    <citation type="journal article" date="2005" name="PLoS Biol.">
        <title>The genomes of Oryza sativa: a history of duplications.</title>
        <authorList>
            <person name="Yu J."/>
            <person name="Wang J."/>
            <person name="Lin W."/>
            <person name="Li S."/>
            <person name="Li H."/>
            <person name="Zhou J."/>
            <person name="Ni P."/>
            <person name="Dong W."/>
            <person name="Hu S."/>
            <person name="Zeng C."/>
            <person name="Zhang J."/>
            <person name="Zhang Y."/>
            <person name="Li R."/>
            <person name="Xu Z."/>
            <person name="Li S."/>
            <person name="Li X."/>
            <person name="Zheng H."/>
            <person name="Cong L."/>
            <person name="Lin L."/>
            <person name="Yin J."/>
            <person name="Geng J."/>
            <person name="Li G."/>
            <person name="Shi J."/>
            <person name="Liu J."/>
            <person name="Lv H."/>
            <person name="Li J."/>
            <person name="Wang J."/>
            <person name="Deng Y."/>
            <person name="Ran L."/>
            <person name="Shi X."/>
            <person name="Wang X."/>
            <person name="Wu Q."/>
            <person name="Li C."/>
            <person name="Ren X."/>
            <person name="Wang J."/>
            <person name="Wang X."/>
            <person name="Li D."/>
            <person name="Liu D."/>
            <person name="Zhang X."/>
            <person name="Ji Z."/>
            <person name="Zhao W."/>
            <person name="Sun Y."/>
            <person name="Zhang Z."/>
            <person name="Bao J."/>
            <person name="Han Y."/>
            <person name="Dong L."/>
            <person name="Ji J."/>
            <person name="Chen P."/>
            <person name="Wu S."/>
            <person name="Liu J."/>
            <person name="Xiao Y."/>
            <person name="Bu D."/>
            <person name="Tan J."/>
            <person name="Yang L."/>
            <person name="Ye C."/>
            <person name="Zhang J."/>
            <person name="Xu J."/>
            <person name="Zhou Y."/>
            <person name="Yu Y."/>
            <person name="Zhang B."/>
            <person name="Zhuang S."/>
            <person name="Wei H."/>
            <person name="Liu B."/>
            <person name="Lei M."/>
            <person name="Yu H."/>
            <person name="Li Y."/>
            <person name="Xu H."/>
            <person name="Wei S."/>
            <person name="He X."/>
            <person name="Fang L."/>
            <person name="Zhang Z."/>
            <person name="Zhang Y."/>
            <person name="Huang X."/>
            <person name="Su Z."/>
            <person name="Tong W."/>
            <person name="Li J."/>
            <person name="Tong Z."/>
            <person name="Li S."/>
            <person name="Ye J."/>
            <person name="Wang L."/>
            <person name="Fang L."/>
            <person name="Lei T."/>
            <person name="Chen C."/>
            <person name="Chen H."/>
            <person name="Xu Z."/>
            <person name="Li H."/>
            <person name="Huang H."/>
            <person name="Zhang F."/>
            <person name="Xu H."/>
            <person name="Li N."/>
            <person name="Zhao C."/>
            <person name="Li S."/>
            <person name="Dong L."/>
            <person name="Huang Y."/>
            <person name="Li L."/>
            <person name="Xi Y."/>
            <person name="Qi Q."/>
            <person name="Li W."/>
            <person name="Zhang B."/>
            <person name="Hu W."/>
            <person name="Zhang Y."/>
            <person name="Tian X."/>
            <person name="Jiao Y."/>
            <person name="Liang X."/>
            <person name="Jin J."/>
            <person name="Gao L."/>
            <person name="Zheng W."/>
            <person name="Hao B."/>
            <person name="Liu S."/>
            <person name="Wang W."/>
            <person name="Yuan L."/>
            <person name="Cao M."/>
            <person name="McDermott J."/>
            <person name="Samudrala R."/>
            <person name="Wang J."/>
            <person name="Wong G.K."/>
            <person name="Yang H."/>
        </authorList>
    </citation>
    <scope>NUCLEOTIDE SEQUENCE [LARGE SCALE GENOMIC DNA]</scope>
</reference>
<evidence type="ECO:0000313" key="2">
    <source>
        <dbReference type="EMBL" id="EEE63015.1"/>
    </source>
</evidence>
<dbReference type="AlphaFoldDB" id="B9FNI3"/>
<gene>
    <name evidence="2" type="ORF">OsJ_17823</name>
</gene>
<proteinExistence type="predicted"/>
<dbReference type="EMBL" id="CM000142">
    <property type="protein sequence ID" value="EEE63015.1"/>
    <property type="molecule type" value="Genomic_DNA"/>
</dbReference>
<sequence length="173" mass="19223">MSRGREEEDGDDEAEEAWPRGEVRWWEADATGHRGGGEEEVGGAGVGRESGGGVGWSLLLLVSPSPVARRESSPLFHILRSLFGLCSTEAKKNHKAWNEVKKMARRVKHMQAQLNERRHVDVPPSQPGFEAEPEEIEDPFIGLPLDFDFFGFGHDYGYPPPPAPEDPHQVPFA</sequence>
<name>B9FNI3_ORYSJ</name>
<dbReference type="Proteomes" id="UP000007752">
    <property type="component" value="Chromosome 5"/>
</dbReference>
<feature type="compositionally biased region" description="Acidic residues" evidence="1">
    <location>
        <begin position="7"/>
        <end position="16"/>
    </location>
</feature>
<reference evidence="2" key="2">
    <citation type="submission" date="2008-12" db="EMBL/GenBank/DDBJ databases">
        <title>Improved gene annotation of the rice (Oryza sativa) genomes.</title>
        <authorList>
            <person name="Wang J."/>
            <person name="Li R."/>
            <person name="Fan W."/>
            <person name="Huang Q."/>
            <person name="Zhang J."/>
            <person name="Zhou Y."/>
            <person name="Hu Y."/>
            <person name="Zi S."/>
            <person name="Li J."/>
            <person name="Ni P."/>
            <person name="Zheng H."/>
            <person name="Zhang Y."/>
            <person name="Zhao M."/>
            <person name="Hao Q."/>
            <person name="McDermott J."/>
            <person name="Samudrala R."/>
            <person name="Kristiansen K."/>
            <person name="Wong G.K.-S."/>
        </authorList>
    </citation>
    <scope>NUCLEOTIDE SEQUENCE</scope>
</reference>
<feature type="region of interest" description="Disordered" evidence="1">
    <location>
        <begin position="1"/>
        <end position="48"/>
    </location>
</feature>
<protein>
    <submittedName>
        <fullName evidence="2">Uncharacterized protein</fullName>
    </submittedName>
</protein>
<organism evidence="2">
    <name type="scientific">Oryza sativa subsp. japonica</name>
    <name type="common">Rice</name>
    <dbReference type="NCBI Taxonomy" id="39947"/>
    <lineage>
        <taxon>Eukaryota</taxon>
        <taxon>Viridiplantae</taxon>
        <taxon>Streptophyta</taxon>
        <taxon>Embryophyta</taxon>
        <taxon>Tracheophyta</taxon>
        <taxon>Spermatophyta</taxon>
        <taxon>Magnoliopsida</taxon>
        <taxon>Liliopsida</taxon>
        <taxon>Poales</taxon>
        <taxon>Poaceae</taxon>
        <taxon>BOP clade</taxon>
        <taxon>Oryzoideae</taxon>
        <taxon>Oryzeae</taxon>
        <taxon>Oryzinae</taxon>
        <taxon>Oryza</taxon>
        <taxon>Oryza sativa</taxon>
    </lineage>
</organism>
<evidence type="ECO:0000256" key="1">
    <source>
        <dbReference type="SAM" id="MobiDB-lite"/>
    </source>
</evidence>
<feature type="compositionally biased region" description="Basic and acidic residues" evidence="1">
    <location>
        <begin position="17"/>
        <end position="37"/>
    </location>
</feature>